<dbReference type="InterPro" id="IPR042099">
    <property type="entry name" value="ANL_N_sf"/>
</dbReference>
<organism evidence="2">
    <name type="scientific">marine metagenome</name>
    <dbReference type="NCBI Taxonomy" id="408172"/>
    <lineage>
        <taxon>unclassified sequences</taxon>
        <taxon>metagenomes</taxon>
        <taxon>ecological metagenomes</taxon>
    </lineage>
</organism>
<feature type="domain" description="AMP-dependent synthetase/ligase" evidence="1">
    <location>
        <begin position="53"/>
        <end position="215"/>
    </location>
</feature>
<feature type="non-terminal residue" evidence="2">
    <location>
        <position position="262"/>
    </location>
</feature>
<dbReference type="PANTHER" id="PTHR43767">
    <property type="entry name" value="LONG-CHAIN-FATTY-ACID--COA LIGASE"/>
    <property type="match status" value="1"/>
</dbReference>
<sequence length="262" mass="28804">THRFLAAQHEALDEFLPYLETDVDLPAFPIFSLNNIAAGVSTVIPAIDVGTPADHDNALLLSQMAACNVTCTTLSPWLLNSMSSYCFDNGYQLPELRRVVTGGAPISRDNLTDFKRIASNSDIWVLYGSTEVEPIAHIEAEEILGLPSRSADDAEWVEDGVNVGRPVETLRIKFLKIQVGPITVGNESDWAALEVGPGEVGELIVAGEHVCRDYYNNPEAFCRSKIGDLDGTIWHRTGDLVRLDADGFLWMVGRVHNVIQRD</sequence>
<reference evidence="2" key="1">
    <citation type="submission" date="2018-05" db="EMBL/GenBank/DDBJ databases">
        <authorList>
            <person name="Lanie J.A."/>
            <person name="Ng W.-L."/>
            <person name="Kazmierczak K.M."/>
            <person name="Andrzejewski T.M."/>
            <person name="Davidsen T.M."/>
            <person name="Wayne K.J."/>
            <person name="Tettelin H."/>
            <person name="Glass J.I."/>
            <person name="Rusch D."/>
            <person name="Podicherti R."/>
            <person name="Tsui H.-C.T."/>
            <person name="Winkler M.E."/>
        </authorList>
    </citation>
    <scope>NUCLEOTIDE SEQUENCE</scope>
</reference>
<dbReference type="EMBL" id="UINC01177755">
    <property type="protein sequence ID" value="SVD85555.1"/>
    <property type="molecule type" value="Genomic_DNA"/>
</dbReference>
<dbReference type="AlphaFoldDB" id="A0A382YRR2"/>
<accession>A0A382YRR2</accession>
<protein>
    <recommendedName>
        <fullName evidence="1">AMP-dependent synthetase/ligase domain-containing protein</fullName>
    </recommendedName>
</protein>
<dbReference type="Gene3D" id="3.40.50.12780">
    <property type="entry name" value="N-terminal domain of ligase-like"/>
    <property type="match status" value="1"/>
</dbReference>
<dbReference type="PANTHER" id="PTHR43767:SF1">
    <property type="entry name" value="NONRIBOSOMAL PEPTIDE SYNTHASE PES1 (EUROFUNG)-RELATED"/>
    <property type="match status" value="1"/>
</dbReference>
<dbReference type="SUPFAM" id="SSF56801">
    <property type="entry name" value="Acetyl-CoA synthetase-like"/>
    <property type="match status" value="1"/>
</dbReference>
<dbReference type="InterPro" id="IPR000873">
    <property type="entry name" value="AMP-dep_synth/lig_dom"/>
</dbReference>
<dbReference type="InterPro" id="IPR050237">
    <property type="entry name" value="ATP-dep_AMP-bd_enzyme"/>
</dbReference>
<dbReference type="Pfam" id="PF00501">
    <property type="entry name" value="AMP-binding"/>
    <property type="match status" value="1"/>
</dbReference>
<gene>
    <name evidence="2" type="ORF">METZ01_LOCUS438409</name>
</gene>
<evidence type="ECO:0000313" key="2">
    <source>
        <dbReference type="EMBL" id="SVD85555.1"/>
    </source>
</evidence>
<evidence type="ECO:0000259" key="1">
    <source>
        <dbReference type="Pfam" id="PF00501"/>
    </source>
</evidence>
<name>A0A382YRR2_9ZZZZ</name>
<feature type="non-terminal residue" evidence="2">
    <location>
        <position position="1"/>
    </location>
</feature>
<proteinExistence type="predicted"/>